<dbReference type="Gene3D" id="3.30.450.30">
    <property type="entry name" value="Dynein light chain 2a, cytoplasmic"/>
    <property type="match status" value="1"/>
</dbReference>
<comment type="similarity">
    <text evidence="1">Belongs to the LAMTOR3 family.</text>
</comment>
<proteinExistence type="inferred from homology"/>
<sequence>MEAKFNDICTRLFYSGLLVAMVTDRDGVIILKSVSEGAKENMTEPTIPTTFAITNNQASVVVQKIMSVYDKYQVIQLDQSPLIITLIAESTANTGLFMNLGDNLLELTEPLVEAMKE</sequence>
<dbReference type="PANTHER" id="PTHR13378">
    <property type="entry name" value="REGULATOR COMPLEX PROTEIN LAMTOR3"/>
    <property type="match status" value="1"/>
</dbReference>
<evidence type="ECO:0000313" key="2">
    <source>
        <dbReference type="EMBL" id="GAA5811672.1"/>
    </source>
</evidence>
<dbReference type="PANTHER" id="PTHR13378:SF1">
    <property type="entry name" value="RAGULATOR COMPLEX PROTEIN LAMTOR3"/>
    <property type="match status" value="1"/>
</dbReference>
<dbReference type="SMART" id="SM01278">
    <property type="entry name" value="MAPKK1_Int"/>
    <property type="match status" value="1"/>
</dbReference>
<dbReference type="Proteomes" id="UP001473302">
    <property type="component" value="Unassembled WGS sequence"/>
</dbReference>
<evidence type="ECO:0000313" key="3">
    <source>
        <dbReference type="Proteomes" id="UP001473302"/>
    </source>
</evidence>
<name>A0ABP9YXV1_9FUNG</name>
<dbReference type="Pfam" id="PF08923">
    <property type="entry name" value="MAPKK1_Int"/>
    <property type="match status" value="1"/>
</dbReference>
<organism evidence="2 3">
    <name type="scientific">Mucor flavus</name>
    <dbReference type="NCBI Taxonomy" id="439312"/>
    <lineage>
        <taxon>Eukaryota</taxon>
        <taxon>Fungi</taxon>
        <taxon>Fungi incertae sedis</taxon>
        <taxon>Mucoromycota</taxon>
        <taxon>Mucoromycotina</taxon>
        <taxon>Mucoromycetes</taxon>
        <taxon>Mucorales</taxon>
        <taxon>Mucorineae</taxon>
        <taxon>Mucoraceae</taxon>
        <taxon>Mucor</taxon>
    </lineage>
</organism>
<reference evidence="2 3" key="1">
    <citation type="submission" date="2024-04" db="EMBL/GenBank/DDBJ databases">
        <title>genome sequences of Mucor flavus KT1a and Helicostylum pulchrum KT1b strains isolated from the surface of a dry-aged beef.</title>
        <authorList>
            <person name="Toyotome T."/>
            <person name="Hosono M."/>
            <person name="Torimaru M."/>
            <person name="Fukuda K."/>
            <person name="Mikami N."/>
        </authorList>
    </citation>
    <scope>NUCLEOTIDE SEQUENCE [LARGE SCALE GENOMIC DNA]</scope>
    <source>
        <strain evidence="2 3">KT1a</strain>
    </source>
</reference>
<accession>A0ABP9YXV1</accession>
<comment type="caution">
    <text evidence="2">The sequence shown here is derived from an EMBL/GenBank/DDBJ whole genome shotgun (WGS) entry which is preliminary data.</text>
</comment>
<evidence type="ECO:0000256" key="1">
    <source>
        <dbReference type="ARBA" id="ARBA00005356"/>
    </source>
</evidence>
<keyword evidence="3" id="KW-1185">Reference proteome</keyword>
<dbReference type="SUPFAM" id="SSF103196">
    <property type="entry name" value="Roadblock/LC7 domain"/>
    <property type="match status" value="1"/>
</dbReference>
<dbReference type="EMBL" id="BAABUK010000010">
    <property type="protein sequence ID" value="GAA5811672.1"/>
    <property type="molecule type" value="Genomic_DNA"/>
</dbReference>
<dbReference type="InterPro" id="IPR015019">
    <property type="entry name" value="LAMTOR3"/>
</dbReference>
<evidence type="ECO:0008006" key="4">
    <source>
        <dbReference type="Google" id="ProtNLM"/>
    </source>
</evidence>
<gene>
    <name evidence="2" type="ORF">MFLAVUS_005113</name>
</gene>
<protein>
    <recommendedName>
        <fullName evidence="4">Roadblock/LAMTOR2 domain-containing protein</fullName>
    </recommendedName>
</protein>